<keyword evidence="2" id="KW-1185">Reference proteome</keyword>
<name>A0ABN6EVP5_9BACT</name>
<reference evidence="1" key="1">
    <citation type="journal article" date="2022" name="Arch. Microbiol.">
        <title>Pseudodesulfovibrio sediminis sp. nov., a mesophilic and neutrophilic sulfate-reducing bacterium isolated from sediment of a brackish lake.</title>
        <authorList>
            <person name="Takahashi A."/>
            <person name="Kojima H."/>
            <person name="Watanabe M."/>
            <person name="Fukui M."/>
        </authorList>
    </citation>
    <scope>NUCLEOTIDE SEQUENCE</scope>
    <source>
        <strain evidence="1">SF6</strain>
    </source>
</reference>
<organism evidence="1 2">
    <name type="scientific">Pseudodesulfovibrio sediminis</name>
    <dbReference type="NCBI Taxonomy" id="2810563"/>
    <lineage>
        <taxon>Bacteria</taxon>
        <taxon>Pseudomonadati</taxon>
        <taxon>Thermodesulfobacteriota</taxon>
        <taxon>Desulfovibrionia</taxon>
        <taxon>Desulfovibrionales</taxon>
        <taxon>Desulfovibrionaceae</taxon>
    </lineage>
</organism>
<sequence>MSDARDKKVKGGVVLLSAFKSRIEHQFSDNEEFIINTKRMFKDELDQIEAMADGADEDTAELLFDDYRKKEKIFPEMFMTAWIITTFSYFEHWLDRLVIVVPDLLDMELGKWPKVQGKFNRAERHLQRDCSLKIQGDLFDKMAFYKRLRNQLAHAGRILSSKKTLVRELEAYNDIECRESHGSKVKIVVQKQFARTMNNDLRELLLAIVENSKQAIRG</sequence>
<evidence type="ECO:0000313" key="2">
    <source>
        <dbReference type="Proteomes" id="UP001053296"/>
    </source>
</evidence>
<gene>
    <name evidence="1" type="ORF">PSDVSF_27940</name>
</gene>
<proteinExistence type="predicted"/>
<evidence type="ECO:0000313" key="1">
    <source>
        <dbReference type="EMBL" id="BCS89552.1"/>
    </source>
</evidence>
<dbReference type="EMBL" id="AP024485">
    <property type="protein sequence ID" value="BCS89552.1"/>
    <property type="molecule type" value="Genomic_DNA"/>
</dbReference>
<evidence type="ECO:0008006" key="3">
    <source>
        <dbReference type="Google" id="ProtNLM"/>
    </source>
</evidence>
<dbReference type="Proteomes" id="UP001053296">
    <property type="component" value="Chromosome"/>
</dbReference>
<accession>A0ABN6EVP5</accession>
<protein>
    <recommendedName>
        <fullName evidence="3">RiboL-PSP-HEPN domain-containing protein</fullName>
    </recommendedName>
</protein>
<dbReference type="RefSeq" id="WP_229591521.1">
    <property type="nucleotide sequence ID" value="NZ_AP024485.1"/>
</dbReference>